<evidence type="ECO:0000259" key="2">
    <source>
        <dbReference type="Pfam" id="PF23566"/>
    </source>
</evidence>
<dbReference type="SUPFAM" id="SSF53067">
    <property type="entry name" value="Actin-like ATPase domain"/>
    <property type="match status" value="2"/>
</dbReference>
<dbReference type="Pfam" id="PF23566">
    <property type="entry name" value="RTG2_C"/>
    <property type="match status" value="1"/>
</dbReference>
<dbReference type="InterPro" id="IPR050273">
    <property type="entry name" value="GppA/Ppx_hydrolase"/>
</dbReference>
<dbReference type="AlphaFoldDB" id="A0A0J6XXU6"/>
<evidence type="ECO:0000259" key="1">
    <source>
        <dbReference type="Pfam" id="PF02541"/>
    </source>
</evidence>
<reference evidence="4" key="1">
    <citation type="journal article" date="2010" name="Genome Res.">
        <title>Population genomic sequencing of Coccidioides fungi reveals recent hybridization and transposon control.</title>
        <authorList>
            <person name="Neafsey D.E."/>
            <person name="Barker B.M."/>
            <person name="Sharpton T.J."/>
            <person name="Stajich J.E."/>
            <person name="Park D.J."/>
            <person name="Whiston E."/>
            <person name="Hung C.-Y."/>
            <person name="McMahan C."/>
            <person name="White J."/>
            <person name="Sykes S."/>
            <person name="Heiman D."/>
            <person name="Young S."/>
            <person name="Zeng Q."/>
            <person name="Abouelleil A."/>
            <person name="Aftuck L."/>
            <person name="Bessette D."/>
            <person name="Brown A."/>
            <person name="FitzGerald M."/>
            <person name="Lui A."/>
            <person name="Macdonald J.P."/>
            <person name="Priest M."/>
            <person name="Orbach M.J."/>
            <person name="Galgiani J.N."/>
            <person name="Kirkland T.N."/>
            <person name="Cole G.T."/>
            <person name="Birren B.W."/>
            <person name="Henn M.R."/>
            <person name="Taylor J.W."/>
            <person name="Rounsley S.D."/>
        </authorList>
    </citation>
    <scope>NUCLEOTIDE SEQUENCE [LARGE SCALE GENOMIC DNA]</scope>
    <source>
        <strain evidence="4">RMSCC 2394</strain>
    </source>
</reference>
<name>A0A0J6XXU6_COCIT</name>
<dbReference type="GO" id="GO:0006357">
    <property type="term" value="P:regulation of transcription by RNA polymerase II"/>
    <property type="evidence" value="ECO:0007669"/>
    <property type="project" value="TreeGrafter"/>
</dbReference>
<dbReference type="FunFam" id="3.30.420.40:FF:000191">
    <property type="entry name" value="Retrograde regulation protein 2"/>
    <property type="match status" value="1"/>
</dbReference>
<dbReference type="Gene3D" id="3.30.420.150">
    <property type="entry name" value="Exopolyphosphatase. Domain 2"/>
    <property type="match status" value="1"/>
</dbReference>
<accession>A0A0J6XXU6</accession>
<dbReference type="InterPro" id="IPR043129">
    <property type="entry name" value="ATPase_NBD"/>
</dbReference>
<dbReference type="InterPro" id="IPR057512">
    <property type="entry name" value="RTG2_C"/>
</dbReference>
<dbReference type="Gene3D" id="3.30.420.40">
    <property type="match status" value="1"/>
</dbReference>
<dbReference type="EMBL" id="DS028093">
    <property type="protein sequence ID" value="KMP01046.1"/>
    <property type="molecule type" value="Genomic_DNA"/>
</dbReference>
<dbReference type="STRING" id="404692.A0A0J6XXU6"/>
<feature type="domain" description="Ppx/GppA phosphatase N-terminal" evidence="1">
    <location>
        <begin position="35"/>
        <end position="334"/>
    </location>
</feature>
<organism evidence="3 4">
    <name type="scientific">Coccidioides immitis RMSCC 2394</name>
    <dbReference type="NCBI Taxonomy" id="404692"/>
    <lineage>
        <taxon>Eukaryota</taxon>
        <taxon>Fungi</taxon>
        <taxon>Dikarya</taxon>
        <taxon>Ascomycota</taxon>
        <taxon>Pezizomycotina</taxon>
        <taxon>Eurotiomycetes</taxon>
        <taxon>Eurotiomycetidae</taxon>
        <taxon>Onygenales</taxon>
        <taxon>Onygenaceae</taxon>
        <taxon>Coccidioides</taxon>
    </lineage>
</organism>
<feature type="domain" description="RTG2 C-terminal" evidence="2">
    <location>
        <begin position="340"/>
        <end position="564"/>
    </location>
</feature>
<dbReference type="Gene3D" id="1.10.3210.10">
    <property type="entry name" value="Hypothetical protein af1432"/>
    <property type="match status" value="1"/>
</dbReference>
<dbReference type="Proteomes" id="UP000054565">
    <property type="component" value="Unassembled WGS sequence"/>
</dbReference>
<dbReference type="OrthoDB" id="2985014at2759"/>
<dbReference type="Pfam" id="PF02541">
    <property type="entry name" value="Ppx-GppA"/>
    <property type="match status" value="1"/>
</dbReference>
<dbReference type="InterPro" id="IPR003695">
    <property type="entry name" value="Ppx_GppA_N"/>
</dbReference>
<proteinExistence type="predicted"/>
<gene>
    <name evidence="3" type="ORF">CIRG_01186</name>
</gene>
<sequence>MAVQENQYLHALVDMGSNGIRFSISDLSPLTSRILPTVFQDRTGISLYDAQFRPGSNTRQPISLSVQEDVVRRLVRFRETCKDFGVPEGNITVLATEATRTAINSREFLSAIKESTGWDVQLLSKEEEGILGAFGIASSLEAVEGLVMDLGGGSTQITWVIAKDGSVLTSPKGSISLPYGAAAVTKRLEKRSERQNLENEMIPKFRDAYSELCVPKELLEHAAKRGGFDLFLSGGGFRGWGYLHMNRSKINPYPIPIINGFRVDCSEFCDTSGIMSSAAMEGSKIFGVSDRRASQVPAVACLVKSLTKAIPNIKTIQFCQGGVREGYLFKTLPEEIRLKSPLVVATAPYSTQSAFELSSLLLRALPCGVPENTDASVPLSFTETMIVALANIMFAHSSISRESRAAVALHSTINGLLASAHGISHADRALLALLLYERWRGDLSPSDQSLLRRLRQITSREEVWWCQYLGRVAALVCDIYPSGIIRDKIPRVDFVAGWAKGKKGKTHVRLEITLPNNSPGVDLSWLMGAKQSVEKAGKKKNWVRAVERIGEFEDWGLKIDVSLNEGRMQVDGHLIILQNVSERNVNTGNPVGPCHGKEKQGYPK</sequence>
<evidence type="ECO:0000313" key="3">
    <source>
        <dbReference type="EMBL" id="KMP01046.1"/>
    </source>
</evidence>
<dbReference type="PANTHER" id="PTHR30005">
    <property type="entry name" value="EXOPOLYPHOSPHATASE"/>
    <property type="match status" value="1"/>
</dbReference>
<dbReference type="PANTHER" id="PTHR30005:SF0">
    <property type="entry name" value="RETROGRADE REGULATION PROTEIN 2"/>
    <property type="match status" value="1"/>
</dbReference>
<evidence type="ECO:0000313" key="4">
    <source>
        <dbReference type="Proteomes" id="UP000054565"/>
    </source>
</evidence>
<protein>
    <submittedName>
        <fullName evidence="3">Retrograde regulation protein 2</fullName>
    </submittedName>
</protein>